<keyword evidence="2" id="KW-0418">Kinase</keyword>
<dbReference type="InterPro" id="IPR041726">
    <property type="entry name" value="ACAD10_11_N"/>
</dbReference>
<dbReference type="PANTHER" id="PTHR21310:SF57">
    <property type="entry name" value="BLR2944 PROTEIN"/>
    <property type="match status" value="1"/>
</dbReference>
<comment type="caution">
    <text evidence="2">The sequence shown here is derived from an EMBL/GenBank/DDBJ whole genome shotgun (WGS) entry which is preliminary data.</text>
</comment>
<dbReference type="RefSeq" id="WP_204731860.1">
    <property type="nucleotide sequence ID" value="NZ_JAVDWE010000001.1"/>
</dbReference>
<proteinExistence type="predicted"/>
<reference evidence="2 3" key="1">
    <citation type="submission" date="2023-07" db="EMBL/GenBank/DDBJ databases">
        <title>Sorghum-associated microbial communities from plants grown in Nebraska, USA.</title>
        <authorList>
            <person name="Schachtman D."/>
        </authorList>
    </citation>
    <scope>NUCLEOTIDE SEQUENCE [LARGE SCALE GENOMIC DNA]</scope>
    <source>
        <strain evidence="2 3">BE240</strain>
    </source>
</reference>
<feature type="domain" description="Aminoglycoside phosphotransferase" evidence="1">
    <location>
        <begin position="58"/>
        <end position="275"/>
    </location>
</feature>
<dbReference type="PANTHER" id="PTHR21310">
    <property type="entry name" value="AMINOGLYCOSIDE PHOSPHOTRANSFERASE-RELATED-RELATED"/>
    <property type="match status" value="1"/>
</dbReference>
<dbReference type="InterPro" id="IPR002575">
    <property type="entry name" value="Aminoglycoside_PTrfase"/>
</dbReference>
<dbReference type="InterPro" id="IPR051678">
    <property type="entry name" value="AGP_Transferase"/>
</dbReference>
<organism evidence="2 3">
    <name type="scientific">Hydrogenophaga laconesensis</name>
    <dbReference type="NCBI Taxonomy" id="1805971"/>
    <lineage>
        <taxon>Bacteria</taxon>
        <taxon>Pseudomonadati</taxon>
        <taxon>Pseudomonadota</taxon>
        <taxon>Betaproteobacteria</taxon>
        <taxon>Burkholderiales</taxon>
        <taxon>Comamonadaceae</taxon>
        <taxon>Hydrogenophaga</taxon>
    </lineage>
</organism>
<evidence type="ECO:0000313" key="3">
    <source>
        <dbReference type="Proteomes" id="UP001265550"/>
    </source>
</evidence>
<accession>A0ABU1V6Y4</accession>
<dbReference type="SUPFAM" id="SSF56112">
    <property type="entry name" value="Protein kinase-like (PK-like)"/>
    <property type="match status" value="1"/>
</dbReference>
<evidence type="ECO:0000313" key="2">
    <source>
        <dbReference type="EMBL" id="MDR7093098.1"/>
    </source>
</evidence>
<dbReference type="Gene3D" id="3.30.200.20">
    <property type="entry name" value="Phosphorylase Kinase, domain 1"/>
    <property type="match status" value="1"/>
</dbReference>
<dbReference type="GO" id="GO:0016301">
    <property type="term" value="F:kinase activity"/>
    <property type="evidence" value="ECO:0007669"/>
    <property type="project" value="UniProtKB-KW"/>
</dbReference>
<dbReference type="InterPro" id="IPR011009">
    <property type="entry name" value="Kinase-like_dom_sf"/>
</dbReference>
<evidence type="ECO:0000259" key="1">
    <source>
        <dbReference type="Pfam" id="PF01636"/>
    </source>
</evidence>
<keyword evidence="3" id="KW-1185">Reference proteome</keyword>
<dbReference type="Gene3D" id="3.90.1200.10">
    <property type="match status" value="1"/>
</dbReference>
<name>A0ABU1V6Y4_9BURK</name>
<protein>
    <submittedName>
        <fullName evidence="2">Aminoglycoside phosphotransferase (APT) family kinase protein</fullName>
    </submittedName>
</protein>
<dbReference type="EMBL" id="JAVDWE010000001">
    <property type="protein sequence ID" value="MDR7093098.1"/>
    <property type="molecule type" value="Genomic_DNA"/>
</dbReference>
<gene>
    <name evidence="2" type="ORF">J2X09_000821</name>
</gene>
<dbReference type="CDD" id="cd05154">
    <property type="entry name" value="ACAD10_11_N-like"/>
    <property type="match status" value="1"/>
</dbReference>
<sequence>MNPVFDPAAPELAARLQSWLSDRWQKPVAVVDMHRFPAGMSWVTIGFVAASLGEPPLELILRVGDPGGLFSPYSSRPEYEALAALASVPGLPIPKAYEHSDDPGILGAPFVITQRVPGDTPTPWGGAHERGEAVNRSLGRDFADALGAIHAFDWTNTPLAAWVDDSDGTITPQTTALHETRHWTRHARLGLGPTPPQMHYAMHWLEANAPEAERITIVHGDYRVGNFLQQDGRITAILDWELVHLGDPHADLAWAGLRTFAAGTTRIGGLIERDEFYRRWEARTGLRVRPEKVRYYEVMVQFKMASMLMGAMIRVQAGRSRDVRMAAMGFQLTSTLMELNKLIAEAG</sequence>
<dbReference type="Proteomes" id="UP001265550">
    <property type="component" value="Unassembled WGS sequence"/>
</dbReference>
<dbReference type="Pfam" id="PF01636">
    <property type="entry name" value="APH"/>
    <property type="match status" value="1"/>
</dbReference>
<keyword evidence="2" id="KW-0808">Transferase</keyword>